<evidence type="ECO:0000313" key="7">
    <source>
        <dbReference type="Proteomes" id="UP000031166"/>
    </source>
</evidence>
<dbReference type="PIRSF" id="PIRSF017854">
    <property type="entry name" value="T4SS_TrbD"/>
    <property type="match status" value="1"/>
</dbReference>
<protein>
    <submittedName>
        <fullName evidence="6">Conjugal transfer protein TrbD</fullName>
    </submittedName>
</protein>
<dbReference type="EMBL" id="JWSY01000028">
    <property type="protein sequence ID" value="KIC55881.1"/>
    <property type="molecule type" value="Genomic_DNA"/>
</dbReference>
<gene>
    <name evidence="6" type="ORF">RM53_14260</name>
</gene>
<dbReference type="InterPro" id="IPR007792">
    <property type="entry name" value="T4SS_VirB3/TrbD/AvhB"/>
</dbReference>
<dbReference type="NCBIfam" id="NF010395">
    <property type="entry name" value="PRK13823.1"/>
    <property type="match status" value="1"/>
</dbReference>
<dbReference type="Pfam" id="PF05101">
    <property type="entry name" value="VirB3"/>
    <property type="match status" value="1"/>
</dbReference>
<comment type="subcellular location">
    <subcellularLocation>
        <location evidence="1">Membrane</location>
    </subcellularLocation>
</comment>
<dbReference type="Proteomes" id="UP000031166">
    <property type="component" value="Unassembled WGS sequence"/>
</dbReference>
<dbReference type="GO" id="GO:0016020">
    <property type="term" value="C:membrane"/>
    <property type="evidence" value="ECO:0007669"/>
    <property type="project" value="UniProtKB-SubCell"/>
</dbReference>
<sequence length="95" mass="10904">MIDRRRTPLHRALHRPTLIAGGERELVLMTGLVAFGLVASAMNWVAAVVGFLLYGANLYLLRLMAKADPEMSKVYLRQLKYSGYYAPRSRHWRQE</sequence>
<name>A0A0B4CN77_9CAUL</name>
<dbReference type="RefSeq" id="WP_039247780.1">
    <property type="nucleotide sequence ID" value="NZ_JWSY01000028.1"/>
</dbReference>
<keyword evidence="3 5" id="KW-1133">Transmembrane helix</keyword>
<dbReference type="AlphaFoldDB" id="A0A0B4CN77"/>
<accession>A0A0B4CN77</accession>
<evidence type="ECO:0000256" key="2">
    <source>
        <dbReference type="ARBA" id="ARBA00022692"/>
    </source>
</evidence>
<keyword evidence="4 5" id="KW-0472">Membrane</keyword>
<organism evidence="6 7">
    <name type="scientific">Brevundimonas nasdae</name>
    <dbReference type="NCBI Taxonomy" id="172043"/>
    <lineage>
        <taxon>Bacteria</taxon>
        <taxon>Pseudomonadati</taxon>
        <taxon>Pseudomonadota</taxon>
        <taxon>Alphaproteobacteria</taxon>
        <taxon>Caulobacterales</taxon>
        <taxon>Caulobacteraceae</taxon>
        <taxon>Brevundimonas</taxon>
    </lineage>
</organism>
<dbReference type="STRING" id="172043.RM53_14260"/>
<dbReference type="InterPro" id="IPR016704">
    <property type="entry name" value="Conjugal_tfr_TrbD"/>
</dbReference>
<comment type="caution">
    <text evidence="6">The sequence shown here is derived from an EMBL/GenBank/DDBJ whole genome shotgun (WGS) entry which is preliminary data.</text>
</comment>
<proteinExistence type="predicted"/>
<feature type="transmembrane region" description="Helical" evidence="5">
    <location>
        <begin position="26"/>
        <end position="54"/>
    </location>
</feature>
<evidence type="ECO:0000256" key="1">
    <source>
        <dbReference type="ARBA" id="ARBA00004370"/>
    </source>
</evidence>
<keyword evidence="2 5" id="KW-0812">Transmembrane</keyword>
<evidence type="ECO:0000256" key="3">
    <source>
        <dbReference type="ARBA" id="ARBA00022989"/>
    </source>
</evidence>
<evidence type="ECO:0000256" key="4">
    <source>
        <dbReference type="ARBA" id="ARBA00023136"/>
    </source>
</evidence>
<evidence type="ECO:0000313" key="6">
    <source>
        <dbReference type="EMBL" id="KIC55881.1"/>
    </source>
</evidence>
<reference evidence="6 7" key="1">
    <citation type="submission" date="2014-12" db="EMBL/GenBank/DDBJ databases">
        <title>Genome sequencing of Brevundimonas nasdae TPW30.</title>
        <authorList>
            <person name="Tan P.W."/>
            <person name="Chan K.-G."/>
        </authorList>
    </citation>
    <scope>NUCLEOTIDE SEQUENCE [LARGE SCALE GENOMIC DNA]</scope>
    <source>
        <strain evidence="6 7">TPW30</strain>
    </source>
</reference>
<evidence type="ECO:0000256" key="5">
    <source>
        <dbReference type="SAM" id="Phobius"/>
    </source>
</evidence>